<keyword evidence="4 12" id="KW-0812">Transmembrane</keyword>
<dbReference type="SMART" id="SM01381">
    <property type="entry name" value="7TM_GPCR_Srsx"/>
    <property type="match status" value="1"/>
</dbReference>
<feature type="transmembrane region" description="Helical" evidence="14">
    <location>
        <begin position="270"/>
        <end position="289"/>
    </location>
</feature>
<feature type="transmembrane region" description="Helical" evidence="14">
    <location>
        <begin position="366"/>
        <end position="391"/>
    </location>
</feature>
<evidence type="ECO:0000256" key="6">
    <source>
        <dbReference type="ARBA" id="ARBA00023040"/>
    </source>
</evidence>
<name>A0AAG5DPU9_ANOAO</name>
<keyword evidence="5 14" id="KW-1133">Transmembrane helix</keyword>
<evidence type="ECO:0000259" key="15">
    <source>
        <dbReference type="PROSITE" id="PS50262"/>
    </source>
</evidence>
<evidence type="ECO:0000256" key="11">
    <source>
        <dbReference type="ARBA" id="ARBA00023224"/>
    </source>
</evidence>
<keyword evidence="17" id="KW-1185">Reference proteome</keyword>
<evidence type="ECO:0000256" key="8">
    <source>
        <dbReference type="ARBA" id="ARBA00023157"/>
    </source>
</evidence>
<evidence type="ECO:0000256" key="10">
    <source>
        <dbReference type="ARBA" id="ARBA00023180"/>
    </source>
</evidence>
<evidence type="ECO:0000256" key="2">
    <source>
        <dbReference type="ARBA" id="ARBA00010663"/>
    </source>
</evidence>
<dbReference type="EnsemblMetazoa" id="ENSAATROPT014319">
    <property type="protein sequence ID" value="ENSAATROPP013055"/>
    <property type="gene ID" value="ENSAATROPG011614"/>
</dbReference>
<evidence type="ECO:0000256" key="7">
    <source>
        <dbReference type="ARBA" id="ARBA00023136"/>
    </source>
</evidence>
<keyword evidence="11 12" id="KW-0807">Transducer</keyword>
<evidence type="ECO:0000313" key="17">
    <source>
        <dbReference type="Proteomes" id="UP000075880"/>
    </source>
</evidence>
<evidence type="ECO:0000313" key="16">
    <source>
        <dbReference type="EnsemblMetazoa" id="ENSAATROPP013055"/>
    </source>
</evidence>
<keyword evidence="9 12" id="KW-0675">Receptor</keyword>
<accession>A0AAG5DPU9</accession>
<dbReference type="PRINTS" id="PR00237">
    <property type="entry name" value="GPCRRHODOPSN"/>
</dbReference>
<keyword evidence="7 14" id="KW-0472">Membrane</keyword>
<evidence type="ECO:0000256" key="9">
    <source>
        <dbReference type="ARBA" id="ARBA00023170"/>
    </source>
</evidence>
<feature type="region of interest" description="Disordered" evidence="13">
    <location>
        <begin position="422"/>
        <end position="456"/>
    </location>
</feature>
<dbReference type="GO" id="GO:0001607">
    <property type="term" value="F:neuromedin U receptor activity"/>
    <property type="evidence" value="ECO:0007669"/>
    <property type="project" value="InterPro"/>
</dbReference>
<evidence type="ECO:0000256" key="12">
    <source>
        <dbReference type="RuleBase" id="RU000688"/>
    </source>
</evidence>
<dbReference type="SUPFAM" id="SSF81321">
    <property type="entry name" value="Family A G protein-coupled receptor-like"/>
    <property type="match status" value="1"/>
</dbReference>
<evidence type="ECO:0000256" key="3">
    <source>
        <dbReference type="ARBA" id="ARBA00022475"/>
    </source>
</evidence>
<keyword evidence="8" id="KW-1015">Disulfide bond</keyword>
<feature type="transmembrane region" description="Helical" evidence="14">
    <location>
        <begin position="178"/>
        <end position="200"/>
    </location>
</feature>
<feature type="transmembrane region" description="Helical" evidence="14">
    <location>
        <begin position="221"/>
        <end position="241"/>
    </location>
</feature>
<dbReference type="Pfam" id="PF00001">
    <property type="entry name" value="7tm_1"/>
    <property type="match status" value="1"/>
</dbReference>
<dbReference type="PANTHER" id="PTHR24243:SF208">
    <property type="entry name" value="PYROKININ-1 RECEPTOR"/>
    <property type="match status" value="1"/>
</dbReference>
<feature type="transmembrane region" description="Helical" evidence="14">
    <location>
        <begin position="326"/>
        <end position="346"/>
    </location>
</feature>
<dbReference type="InterPro" id="IPR017452">
    <property type="entry name" value="GPCR_Rhodpsn_7TM"/>
</dbReference>
<feature type="transmembrane region" description="Helical" evidence="14">
    <location>
        <begin position="100"/>
        <end position="128"/>
    </location>
</feature>
<evidence type="ECO:0000256" key="13">
    <source>
        <dbReference type="SAM" id="MobiDB-lite"/>
    </source>
</evidence>
<dbReference type="CDD" id="cd15134">
    <property type="entry name" value="7tmA_capaR"/>
    <property type="match status" value="1"/>
</dbReference>
<feature type="transmembrane region" description="Helical" evidence="14">
    <location>
        <begin position="140"/>
        <end position="158"/>
    </location>
</feature>
<dbReference type="GO" id="GO:0005886">
    <property type="term" value="C:plasma membrane"/>
    <property type="evidence" value="ECO:0007669"/>
    <property type="project" value="UniProtKB-SubCell"/>
</dbReference>
<dbReference type="PANTHER" id="PTHR24243">
    <property type="entry name" value="G-PROTEIN COUPLED RECEPTOR"/>
    <property type="match status" value="1"/>
</dbReference>
<evidence type="ECO:0000256" key="1">
    <source>
        <dbReference type="ARBA" id="ARBA00004651"/>
    </source>
</evidence>
<evidence type="ECO:0000256" key="14">
    <source>
        <dbReference type="SAM" id="Phobius"/>
    </source>
</evidence>
<keyword evidence="10" id="KW-0325">Glycoprotein</keyword>
<keyword evidence="3" id="KW-1003">Cell membrane</keyword>
<keyword evidence="6 12" id="KW-0297">G-protein coupled receptor</keyword>
<dbReference type="InterPro" id="IPR005390">
    <property type="entry name" value="NeuromedU_rcpt"/>
</dbReference>
<dbReference type="AlphaFoldDB" id="A0AAG5DPU9"/>
<comment type="similarity">
    <text evidence="2 12">Belongs to the G-protein coupled receptor 1 family.</text>
</comment>
<dbReference type="Proteomes" id="UP000075880">
    <property type="component" value="Unassembled WGS sequence"/>
</dbReference>
<comment type="subcellular location">
    <subcellularLocation>
        <location evidence="1">Cell membrane</location>
        <topology evidence="1">Multi-pass membrane protein</topology>
    </subcellularLocation>
</comment>
<dbReference type="Gene3D" id="1.20.1070.10">
    <property type="entry name" value="Rhodopsin 7-helix transmembrane proteins"/>
    <property type="match status" value="1"/>
</dbReference>
<evidence type="ECO:0000256" key="4">
    <source>
        <dbReference type="ARBA" id="ARBA00022692"/>
    </source>
</evidence>
<organism evidence="16 17">
    <name type="scientific">Anopheles atroparvus</name>
    <name type="common">European mosquito</name>
    <dbReference type="NCBI Taxonomy" id="41427"/>
    <lineage>
        <taxon>Eukaryota</taxon>
        <taxon>Metazoa</taxon>
        <taxon>Ecdysozoa</taxon>
        <taxon>Arthropoda</taxon>
        <taxon>Hexapoda</taxon>
        <taxon>Insecta</taxon>
        <taxon>Pterygota</taxon>
        <taxon>Neoptera</taxon>
        <taxon>Endopterygota</taxon>
        <taxon>Diptera</taxon>
        <taxon>Nematocera</taxon>
        <taxon>Culicoidea</taxon>
        <taxon>Culicidae</taxon>
        <taxon>Anophelinae</taxon>
        <taxon>Anopheles</taxon>
    </lineage>
</organism>
<evidence type="ECO:0000256" key="5">
    <source>
        <dbReference type="ARBA" id="ARBA00022989"/>
    </source>
</evidence>
<dbReference type="PROSITE" id="PS00237">
    <property type="entry name" value="G_PROTEIN_RECEP_F1_1"/>
    <property type="match status" value="1"/>
</dbReference>
<proteinExistence type="inferred from homology"/>
<feature type="compositionally biased region" description="Polar residues" evidence="13">
    <location>
        <begin position="442"/>
        <end position="456"/>
    </location>
</feature>
<sequence length="847" mass="94521">MWTSIVSGSVRGHATSSLRTGRDTQLLLSTLASMITPFSDGASKKLDRNVMAVTMPLLNVTEEVLRLLPAANVSSNHSYGSAPTGADNLIELYGPKRDPLYVVIPITIIYLLIFITGVVGNISTCIVIARNRSMHTATNYYLFSLAVSDFLLLVSGVPQEIYFIWSKYPYVFGETFCVLRGIAAETSANATVLTITAFTVERYVAICHPFLSHTMSKLSRAIRFIFVIWLIAIVSAVPQALQFGVTSQDGIDQCVVKRIIIQHSFELSTFMFFFAPMTLITVLYALIGLKLRSSTMMQRDGTLQRRNNFTANSRQSSANSQSTWRVLKMLVAVVVAFFICWAPFHAQRLVYIYGVDKDHQPSDPLILQLFVVTTYISGILYYLSTCINPLLYNIMSNKFRQAFKETLANCCQIARQSNSTERSYRILPHRQRRSAANKESSDVSGNSIRDESLYSSSTQKQSYDSVTLSRGHSLKRLPSSVGAFVGLESGVLSTPVALATFCSHSHHHQHHHFHLHHNHHENNQHLQQHHDGVALLSGWGGRAAKTMMVAGGIEGTRASVVDNADVLLGPSRQGHFELDLFTHDRVLQPNIFSSAEVGGTGSGGRKPGTDQQHLSRISIQVNQLRLKIRLPSTDSFSGGRQLWHTKQWGGDSLRMLCKQLCGQNGRSENFVRGRQRQRGRVRLFRFIQQNLQDGGVTTSQLCSPEASVMVDFYVPVREQDELQDEAIPFFPLIDDGGGFRRNGGTNFARGCCGSRSRYNDYPRGFAAVSTHEDDLDAYMREIKLLETTTSVKLGTARRARVMEKKRKEEQGRNMYSTTPGVGCWANGESAYFATRICQIRQQEVVGH</sequence>
<protein>
    <recommendedName>
        <fullName evidence="15">G-protein coupled receptors family 1 profile domain-containing protein</fullName>
    </recommendedName>
</protein>
<dbReference type="PROSITE" id="PS50262">
    <property type="entry name" value="G_PROTEIN_RECEP_F1_2"/>
    <property type="match status" value="1"/>
</dbReference>
<feature type="domain" description="G-protein coupled receptors family 1 profile" evidence="15">
    <location>
        <begin position="120"/>
        <end position="392"/>
    </location>
</feature>
<dbReference type="InterPro" id="IPR000276">
    <property type="entry name" value="GPCR_Rhodpsn"/>
</dbReference>
<dbReference type="PRINTS" id="PR01565">
    <property type="entry name" value="NEUROMEDINUR"/>
</dbReference>
<reference evidence="16" key="1">
    <citation type="submission" date="2024-04" db="UniProtKB">
        <authorList>
            <consortium name="EnsemblMetazoa"/>
        </authorList>
    </citation>
    <scope>IDENTIFICATION</scope>
    <source>
        <strain evidence="16">EBRO</strain>
    </source>
</reference>